<proteinExistence type="predicted"/>
<dbReference type="GO" id="GO:0016020">
    <property type="term" value="C:membrane"/>
    <property type="evidence" value="ECO:0007669"/>
    <property type="project" value="TreeGrafter"/>
</dbReference>
<dbReference type="GO" id="GO:0050982">
    <property type="term" value="P:detection of mechanical stimulus"/>
    <property type="evidence" value="ECO:0007669"/>
    <property type="project" value="TreeGrafter"/>
</dbReference>
<dbReference type="InterPro" id="IPR036392">
    <property type="entry name" value="PLAT/LH2_dom_sf"/>
</dbReference>
<dbReference type="RefSeq" id="XP_013418903.1">
    <property type="nucleotide sequence ID" value="XM_013563449.1"/>
</dbReference>
<dbReference type="STRING" id="7574.A0A1S3K8F1"/>
<dbReference type="KEGG" id="lak:106179720"/>
<feature type="compositionally biased region" description="Basic residues" evidence="2">
    <location>
        <begin position="826"/>
        <end position="839"/>
    </location>
</feature>
<feature type="transmembrane region" description="Helical" evidence="3">
    <location>
        <begin position="340"/>
        <end position="360"/>
    </location>
</feature>
<evidence type="ECO:0000256" key="1">
    <source>
        <dbReference type="PROSITE-ProRule" id="PRU00152"/>
    </source>
</evidence>
<feature type="transmembrane region" description="Helical" evidence="3">
    <location>
        <begin position="2056"/>
        <end position="2079"/>
    </location>
</feature>
<feature type="compositionally biased region" description="Basic and acidic residues" evidence="2">
    <location>
        <begin position="1267"/>
        <end position="1278"/>
    </location>
</feature>
<keyword evidence="6" id="KW-1185">Reference proteome</keyword>
<keyword evidence="3" id="KW-1133">Transmembrane helix</keyword>
<evidence type="ECO:0000259" key="5">
    <source>
        <dbReference type="PROSITE" id="PS50095"/>
    </source>
</evidence>
<dbReference type="PANTHER" id="PTHR10877">
    <property type="entry name" value="POLYCYSTIN FAMILY MEMBER"/>
    <property type="match status" value="1"/>
</dbReference>
<feature type="region of interest" description="Disordered" evidence="2">
    <location>
        <begin position="694"/>
        <end position="746"/>
    </location>
</feature>
<dbReference type="Proteomes" id="UP000085678">
    <property type="component" value="Unplaced"/>
</dbReference>
<keyword evidence="3" id="KW-0812">Transmembrane</keyword>
<keyword evidence="3" id="KW-0472">Membrane</keyword>
<dbReference type="SUPFAM" id="SSF49723">
    <property type="entry name" value="Lipase/lipooxygenase domain (PLAT/LH2 domain)"/>
    <property type="match status" value="1"/>
</dbReference>
<dbReference type="PROSITE" id="PS50095">
    <property type="entry name" value="PLAT"/>
    <property type="match status" value="1"/>
</dbReference>
<evidence type="ECO:0000256" key="3">
    <source>
        <dbReference type="SAM" id="Phobius"/>
    </source>
</evidence>
<evidence type="ECO:0000313" key="6">
    <source>
        <dbReference type="Proteomes" id="UP000085678"/>
    </source>
</evidence>
<dbReference type="GeneID" id="106179720"/>
<dbReference type="Pfam" id="PF01477">
    <property type="entry name" value="PLAT"/>
    <property type="match status" value="1"/>
</dbReference>
<dbReference type="OrthoDB" id="5322100at2759"/>
<dbReference type="GO" id="GO:0005262">
    <property type="term" value="F:calcium channel activity"/>
    <property type="evidence" value="ECO:0007669"/>
    <property type="project" value="TreeGrafter"/>
</dbReference>
<feature type="region of interest" description="Disordered" evidence="2">
    <location>
        <begin position="1133"/>
        <end position="1153"/>
    </location>
</feature>
<protein>
    <submittedName>
        <fullName evidence="7">Uncharacterized protein LOC106179720</fullName>
    </submittedName>
</protein>
<sequence>MKTVTQMSARVSCLLTFVMLVLSVRAGVGMPTTISQLVNNQVERTMLGMSTSTVSYNLPPIQDTETSAEAPTPQTASSSYEYQAEFYKLVGAIGSLVRNATDWIKSASQQLYQWDISSEKKVARKFMLSVETPTTVEQVMTLSVSRRIFKPVRKKSKHQPLKFRGFSWLTETSNSLDSQIWSTRAGMSTSTLNYDFTSESAHGDDMSLDEVVGAFKEEIHKLAGDMKGYVQKFTIWIKTNAQDLSHWATQESAKTHNGSVRKRVKKHALSLPKPTTSRVWKRVRLPRTNGIPVVEGIKMPPVKPRILMPPKLGMAVDSRLLGSAHLYVPPPSFISLGYKIHFILGVVVVFFICCSAALFVGRKGKSKIVPGPYVLDGFYAYIITVRTSFKRYAGTNAQIKVQLFSNSSSSPEYLLPRNDQEVLSRGKEAMLLVYTKAPLGELTHVLVTLNGHGVKAKWHLTDLTVSDPWADREWYFAIDKWLKPKLNGAAQTHTLPLTDVGRAYNLMWSTLLRIIIRYHTWIYPVFGGGQEHAEVLSRPATLLLLFSSVGNFLLGNVLMETALITVGSHQFALHFSANTFLITFVVNAAICIANCVCEIFLGNMKSKKLCANIFDRVSAFQAHQERLRTTERNRLQAIDSSIDLAHSHIHDKKFLFSQAYTGCYVHHEDEENLEGIQCTQFLCNMARSKSDTAVSKIGNKNGNNNTSNSSSASDMSDVDENGQSHSTNDAGNPNSEQQGNSPAEASQFSNFLSQLPPITPDDILFGDIPLPEGLLFGEVPLPEDGALQDIPLPQGIVFEETPLEFRENPIKKKHLKAKRPPVDRKRLPKKSKDGRKSKRSQGTQHCGHKSAESGATGGNTGVDKPDVMQDLVVKKGKMVILTQSDLDAGVQRQCMICKQPVESKYPYPYHWVCKFERAIVLRLAQPPVNGPDATLKQEADALYAYMRLPNPAVINKTVPTFPKKRLIDLEPKEQEMWLNELFKINPIWVDEKLDEVDPPKQAQQQVPKTPKVHSNKMALLTQEQLDAGVRRNCLLCQKQMKDPYPIHWYCKYQKAVQLGCASAPANGSEATVYDTAGALCDYMGIPRLAQKNNDHVDDTYFPDVKLTDLPQEEQQIWINKLLQINPLWAAKMSSVESGTGEPSSMDNSTEEPPCEMQLPARNMKSELSTAILCLAIFKAPSTRRKSNPTDKDHIEKGLSLGNAEKTTAEFLNELIGDMVNMLMKDKTSAKYGVQGWQTKVFEFMTTYQKTQLQNKRKPTAEGDEDKDMSQNEEPDKHAPKISLTEKLNRSVFDTRGFDTVVRRLSQEMTKKTISEDLSDHENEWGDDLSDNKLQLNITGEYYRQKDIKGSVESVAQTGKSLLALHLQPICEPQNVTQEIRVHSGKFAPDLKPRQTKSGYVYGRSLTNLSASASVNHLKEAVPLMQARSKSRQKASLTNLTASGYTAQSSVQNIIAGTRPNLSLGELISKMIANDPDAGLNVFKMLLIIPDDITAESVKDLAQGTAHGLLGSFDDMCDIATDVSQMAMKEFSNELVESLLQITSTKLDADRLCSQSPSTCLLTNEETESQQSGQCLHHDIPSTHTIVGQVLQLMEKEVIDIRNDKNQMIIEAFTYHYLDALVFNAIIRAHHAILHQCDGQIQDQACHDKEQAIRLAQDLLHKDVKAFYNDNWEACKETVQLGFLALNNFGDVFVKEQELKESILNYSETVARNVAASLMKKAVQMLGLPLKEHELPYEDGSPASSNESDVSSIALGDVIAVHKELIDCRNLLESLKDAYLMSAENGRLLKLPRASRSLDSVVRSLSEVNKAMPCKKLSTSLPQVDRFEEMHGNKAVLSACKIAPFMPSGSKDVVIDIDIKQAKKRRSRSLDSVVRSLSEANKAMPCKKLSTSLPQVDRFEEMHGNKAFLSACKIAPFMPSGAQDVVIDMKQEEGRSRSLDSVVRSLSEANKAMPCKKLSTSLPQVDRFEEMHGNKAVLSACKIAPFMPSGSKDVVIDMDIKQEEYVALDVSVDVGKEDHEYPVLKQPNKEARPLNDKELLHVEMMVKGEFKKLLPHWVKYIIFALLICSIAVSFFVTAIYGMSFEDESLYHWLLLVGLAILEDFIIFQPVKCLLIHFYFMVFPRHRNRINNAV</sequence>
<feature type="region of interest" description="Disordered" evidence="2">
    <location>
        <begin position="1250"/>
        <end position="1285"/>
    </location>
</feature>
<feature type="compositionally biased region" description="Polar residues" evidence="2">
    <location>
        <begin position="721"/>
        <end position="746"/>
    </location>
</feature>
<accession>A0A1S3K8F1</accession>
<name>A0A1S3K8F1_LINAN</name>
<organism evidence="6 7">
    <name type="scientific">Lingula anatina</name>
    <name type="common">Brachiopod</name>
    <name type="synonym">Lingula unguis</name>
    <dbReference type="NCBI Taxonomy" id="7574"/>
    <lineage>
        <taxon>Eukaryota</taxon>
        <taxon>Metazoa</taxon>
        <taxon>Spiralia</taxon>
        <taxon>Lophotrochozoa</taxon>
        <taxon>Brachiopoda</taxon>
        <taxon>Linguliformea</taxon>
        <taxon>Lingulata</taxon>
        <taxon>Lingulida</taxon>
        <taxon>Linguloidea</taxon>
        <taxon>Lingulidae</taxon>
        <taxon>Lingula</taxon>
    </lineage>
</organism>
<feature type="chain" id="PRO_5010204481" evidence="4">
    <location>
        <begin position="30"/>
        <end position="2132"/>
    </location>
</feature>
<gene>
    <name evidence="7" type="primary">LOC106179720</name>
</gene>
<dbReference type="SMART" id="SM00308">
    <property type="entry name" value="LH2"/>
    <property type="match status" value="1"/>
</dbReference>
<evidence type="ECO:0000256" key="2">
    <source>
        <dbReference type="SAM" id="MobiDB-lite"/>
    </source>
</evidence>
<feature type="compositionally biased region" description="Polar residues" evidence="2">
    <location>
        <begin position="1134"/>
        <end position="1147"/>
    </location>
</feature>
<feature type="domain" description="PLAT" evidence="5">
    <location>
        <begin position="379"/>
        <end position="496"/>
    </location>
</feature>
<feature type="region of interest" description="Disordered" evidence="2">
    <location>
        <begin position="808"/>
        <end position="864"/>
    </location>
</feature>
<dbReference type="InterPro" id="IPR001024">
    <property type="entry name" value="PLAT/LH2_dom"/>
</dbReference>
<reference evidence="7" key="1">
    <citation type="submission" date="2025-08" db="UniProtKB">
        <authorList>
            <consortium name="RefSeq"/>
        </authorList>
    </citation>
    <scope>IDENTIFICATION</scope>
    <source>
        <tissue evidence="7">Gonads</tissue>
    </source>
</reference>
<feature type="transmembrane region" description="Helical" evidence="3">
    <location>
        <begin position="579"/>
        <end position="601"/>
    </location>
</feature>
<dbReference type="InParanoid" id="A0A1S3K8F1"/>
<feature type="transmembrane region" description="Helical" evidence="3">
    <location>
        <begin position="2091"/>
        <end position="2118"/>
    </location>
</feature>
<keyword evidence="4" id="KW-0732">Signal</keyword>
<evidence type="ECO:0000256" key="4">
    <source>
        <dbReference type="SAM" id="SignalP"/>
    </source>
</evidence>
<dbReference type="PANTHER" id="PTHR10877:SF183">
    <property type="entry name" value="AT14535P-RELATED"/>
    <property type="match status" value="1"/>
</dbReference>
<comment type="caution">
    <text evidence="1">Lacks conserved residue(s) required for the propagation of feature annotation.</text>
</comment>
<dbReference type="Gene3D" id="2.60.60.20">
    <property type="entry name" value="PLAT/LH2 domain"/>
    <property type="match status" value="1"/>
</dbReference>
<evidence type="ECO:0000313" key="7">
    <source>
        <dbReference type="RefSeq" id="XP_013418903.1"/>
    </source>
</evidence>
<feature type="signal peptide" evidence="4">
    <location>
        <begin position="1"/>
        <end position="29"/>
    </location>
</feature>
<feature type="compositionally biased region" description="Low complexity" evidence="2">
    <location>
        <begin position="699"/>
        <end position="715"/>
    </location>
</feature>
<dbReference type="InterPro" id="IPR051223">
    <property type="entry name" value="Polycystin"/>
</dbReference>